<feature type="domain" description="NADH:quinone oxidoreductase/Mrp antiporter transmembrane" evidence="8">
    <location>
        <begin position="162"/>
        <end position="478"/>
    </location>
</feature>
<dbReference type="PANTHER" id="PTHR22773">
    <property type="entry name" value="NADH DEHYDROGENASE"/>
    <property type="match status" value="1"/>
</dbReference>
<evidence type="ECO:0000256" key="5">
    <source>
        <dbReference type="HAMAP-Rule" id="MF_00445"/>
    </source>
</evidence>
<dbReference type="GO" id="GO:0005886">
    <property type="term" value="C:plasma membrane"/>
    <property type="evidence" value="ECO:0007669"/>
    <property type="project" value="UniProtKB-SubCell"/>
</dbReference>
<evidence type="ECO:0000256" key="2">
    <source>
        <dbReference type="ARBA" id="ARBA00022692"/>
    </source>
</evidence>
<keyword evidence="2 5" id="KW-0812">Transmembrane</keyword>
<dbReference type="GO" id="GO:0048038">
    <property type="term" value="F:quinone binding"/>
    <property type="evidence" value="ECO:0007669"/>
    <property type="project" value="UniProtKB-KW"/>
</dbReference>
<dbReference type="AlphaFoldDB" id="A0A941EJM4"/>
<evidence type="ECO:0000259" key="8">
    <source>
        <dbReference type="Pfam" id="PF00361"/>
    </source>
</evidence>
<feature type="transmembrane region" description="Helical" evidence="5">
    <location>
        <begin position="510"/>
        <end position="529"/>
    </location>
</feature>
<feature type="transmembrane region" description="Helical" evidence="5">
    <location>
        <begin position="313"/>
        <end position="332"/>
    </location>
</feature>
<comment type="caution">
    <text evidence="9">The sequence shown here is derived from an EMBL/GenBank/DDBJ whole genome shotgun (WGS) entry which is preliminary data.</text>
</comment>
<keyword evidence="5" id="KW-0874">Quinone</keyword>
<name>A0A941EJM4_9ACTN</name>
<evidence type="ECO:0000256" key="4">
    <source>
        <dbReference type="ARBA" id="ARBA00023136"/>
    </source>
</evidence>
<keyword evidence="5" id="KW-1278">Translocase</keyword>
<feature type="transmembrane region" description="Helical" evidence="5">
    <location>
        <begin position="371"/>
        <end position="391"/>
    </location>
</feature>
<keyword evidence="5" id="KW-1003">Cell membrane</keyword>
<evidence type="ECO:0000313" key="10">
    <source>
        <dbReference type="Proteomes" id="UP000675781"/>
    </source>
</evidence>
<protein>
    <recommendedName>
        <fullName evidence="5">NADH-quinone oxidoreductase subunit N</fullName>
        <ecNumber evidence="5">7.1.1.-</ecNumber>
    </recommendedName>
    <alternativeName>
        <fullName evidence="5">NADH dehydrogenase I subunit N</fullName>
    </alternativeName>
    <alternativeName>
        <fullName evidence="5">NDH-1 subunit N</fullName>
    </alternativeName>
</protein>
<keyword evidence="5" id="KW-0520">NAD</keyword>
<evidence type="ECO:0000256" key="1">
    <source>
        <dbReference type="ARBA" id="ARBA00004127"/>
    </source>
</evidence>
<comment type="catalytic activity">
    <reaction evidence="5">
        <text>a quinone + NADH + 5 H(+)(in) = a quinol + NAD(+) + 4 H(+)(out)</text>
        <dbReference type="Rhea" id="RHEA:57888"/>
        <dbReference type="ChEBI" id="CHEBI:15378"/>
        <dbReference type="ChEBI" id="CHEBI:24646"/>
        <dbReference type="ChEBI" id="CHEBI:57540"/>
        <dbReference type="ChEBI" id="CHEBI:57945"/>
        <dbReference type="ChEBI" id="CHEBI:132124"/>
    </reaction>
</comment>
<evidence type="ECO:0000313" key="9">
    <source>
        <dbReference type="EMBL" id="MBR7832058.1"/>
    </source>
</evidence>
<feature type="transmembrane region" description="Helical" evidence="5">
    <location>
        <begin position="34"/>
        <end position="57"/>
    </location>
</feature>
<dbReference type="Pfam" id="PF00361">
    <property type="entry name" value="Proton_antipo_M"/>
    <property type="match status" value="1"/>
</dbReference>
<accession>A0A941EJM4</accession>
<gene>
    <name evidence="5" type="primary">nuoN</name>
    <name evidence="9" type="ORF">KDL01_02240</name>
</gene>
<feature type="transmembrane region" description="Helical" evidence="5">
    <location>
        <begin position="236"/>
        <end position="262"/>
    </location>
</feature>
<evidence type="ECO:0000256" key="7">
    <source>
        <dbReference type="SAM" id="MobiDB-lite"/>
    </source>
</evidence>
<dbReference type="InterPro" id="IPR001750">
    <property type="entry name" value="ND/Mrp_TM"/>
</dbReference>
<feature type="transmembrane region" description="Helical" evidence="5">
    <location>
        <begin position="64"/>
        <end position="85"/>
    </location>
</feature>
<comment type="function">
    <text evidence="5">NDH-1 shuttles electrons from NADH, via FMN and iron-sulfur (Fe-S) centers, to quinones in the respiratory chain. The immediate electron acceptor for the enzyme in this species is believed to be a menaquinone. Couples the redox reaction to proton translocation (for every two electrons transferred, four hydrogen ions are translocated across the cytoplasmic membrane), and thus conserves the redox energy in a proton gradient.</text>
</comment>
<feature type="transmembrane region" description="Helical" evidence="5">
    <location>
        <begin position="203"/>
        <end position="224"/>
    </location>
</feature>
<feature type="transmembrane region" description="Helical" evidence="5">
    <location>
        <begin position="115"/>
        <end position="135"/>
    </location>
</feature>
<organism evidence="9 10">
    <name type="scientific">Actinospica durhamensis</name>
    <dbReference type="NCBI Taxonomy" id="1508375"/>
    <lineage>
        <taxon>Bacteria</taxon>
        <taxon>Bacillati</taxon>
        <taxon>Actinomycetota</taxon>
        <taxon>Actinomycetes</taxon>
        <taxon>Catenulisporales</taxon>
        <taxon>Actinospicaceae</taxon>
        <taxon>Actinospica</taxon>
    </lineage>
</organism>
<feature type="transmembrane region" description="Helical" evidence="5">
    <location>
        <begin position="338"/>
        <end position="359"/>
    </location>
</feature>
<dbReference type="GO" id="GO:0012505">
    <property type="term" value="C:endomembrane system"/>
    <property type="evidence" value="ECO:0007669"/>
    <property type="project" value="UniProtKB-SubCell"/>
</dbReference>
<dbReference type="GO" id="GO:0042773">
    <property type="term" value="P:ATP synthesis coupled electron transport"/>
    <property type="evidence" value="ECO:0007669"/>
    <property type="project" value="InterPro"/>
</dbReference>
<feature type="transmembrane region" description="Helical" evidence="5">
    <location>
        <begin position="429"/>
        <end position="452"/>
    </location>
</feature>
<feature type="transmembrane region" description="Helical" evidence="5">
    <location>
        <begin position="464"/>
        <end position="484"/>
    </location>
</feature>
<dbReference type="GO" id="GO:0050136">
    <property type="term" value="F:NADH dehydrogenase (quinone) (non-electrogenic) activity"/>
    <property type="evidence" value="ECO:0007669"/>
    <property type="project" value="UniProtKB-UniRule"/>
</dbReference>
<dbReference type="EC" id="7.1.1.-" evidence="5"/>
<sequence length="535" mass="56185">MARGGAGRRRSGRQPRDRYRHRDRSPALNQSIDYAAILPLLLAALGALGVLIADLFVGAKGRASFPWVTAGILVLGLGAELGLWASGAGTRPRLTFCLDSRHATTLNCSYSVDSFTLTIQTLLLAGTLLTVLMAPRKFKAPFGEYHFLLLSSLTGALLMAGARDFISMTVGLETLSLPAYALVGFGRKRGEQSAAGAEAALKFFLMSVASTAVMLFGISLVYGVTGSVYFVDIEAVLALTGYHAGILTAGMVLTLAGFAFKISAVPFHFWTPEVYSGAPVPIAAYLSVVSKTAGFAGLIVTLELAFRTEMHNLSVLVAILAAVTMTFGNVVALRQRSAVRLLAWSTVAQAGYVLVPLAVTMWNGRDLSRVTVLSAGALGPAVTASVAYLVFYAAMNLGAFGVVSALGGTLAGGGELADYRGLSARQPRAAWPLAFFLLCLAGLPPGLMGLFAKVAVFRAATSGGLTWLAVVMAVNVVIALFYYLRWAAALFTPTGQDAPVSARLSRSVPLGPRIAVGLALVVSIVFSFYPAPAFR</sequence>
<feature type="transmembrane region" description="Helical" evidence="5">
    <location>
        <begin position="397"/>
        <end position="417"/>
    </location>
</feature>
<keyword evidence="5" id="KW-0813">Transport</keyword>
<dbReference type="GO" id="GO:0008137">
    <property type="term" value="F:NADH dehydrogenase (ubiquinone) activity"/>
    <property type="evidence" value="ECO:0007669"/>
    <property type="project" value="InterPro"/>
</dbReference>
<feature type="transmembrane region" description="Helical" evidence="5">
    <location>
        <begin position="282"/>
        <end position="306"/>
    </location>
</feature>
<comment type="subunit">
    <text evidence="5">NDH-1 is composed of 14 different subunits. Subunits NuoA, H, J, K, L, M, N constitute the membrane sector of the complex.</text>
</comment>
<evidence type="ECO:0000256" key="3">
    <source>
        <dbReference type="ARBA" id="ARBA00022989"/>
    </source>
</evidence>
<dbReference type="HAMAP" id="MF_00445">
    <property type="entry name" value="NDH1_NuoN_1"/>
    <property type="match status" value="1"/>
</dbReference>
<keyword evidence="3 5" id="KW-1133">Transmembrane helix</keyword>
<evidence type="ECO:0000256" key="6">
    <source>
        <dbReference type="RuleBase" id="RU000320"/>
    </source>
</evidence>
<keyword evidence="10" id="KW-1185">Reference proteome</keyword>
<dbReference type="EMBL" id="JAGSOG010000005">
    <property type="protein sequence ID" value="MBR7832058.1"/>
    <property type="molecule type" value="Genomic_DNA"/>
</dbReference>
<dbReference type="InterPro" id="IPR010096">
    <property type="entry name" value="NADH-Q_OxRdtase_suN/2"/>
</dbReference>
<proteinExistence type="inferred from homology"/>
<keyword evidence="4 5" id="KW-0472">Membrane</keyword>
<comment type="similarity">
    <text evidence="5">Belongs to the complex I subunit 2 family.</text>
</comment>
<reference evidence="9" key="1">
    <citation type="submission" date="2021-04" db="EMBL/GenBank/DDBJ databases">
        <title>Genome based classification of Actinospica acidithermotolerans sp. nov., an actinobacterium isolated from an Indonesian hot spring.</title>
        <authorList>
            <person name="Kusuma A.B."/>
            <person name="Putra K.E."/>
            <person name="Nafisah S."/>
            <person name="Loh J."/>
            <person name="Nouioui I."/>
            <person name="Goodfellow M."/>
        </authorList>
    </citation>
    <scope>NUCLEOTIDE SEQUENCE</scope>
    <source>
        <strain evidence="9">CSCA 57</strain>
    </source>
</reference>
<dbReference type="Proteomes" id="UP000675781">
    <property type="component" value="Unassembled WGS sequence"/>
</dbReference>
<feature type="region of interest" description="Disordered" evidence="7">
    <location>
        <begin position="1"/>
        <end position="23"/>
    </location>
</feature>
<comment type="subcellular location">
    <subcellularLocation>
        <location evidence="5">Cell membrane</location>
        <topology evidence="5">Multi-pass membrane protein</topology>
    </subcellularLocation>
    <subcellularLocation>
        <location evidence="1">Endomembrane system</location>
        <topology evidence="1">Multi-pass membrane protein</topology>
    </subcellularLocation>
    <subcellularLocation>
        <location evidence="6">Membrane</location>
        <topology evidence="6">Multi-pass membrane protein</topology>
    </subcellularLocation>
</comment>